<keyword evidence="1" id="KW-0732">Signal</keyword>
<feature type="signal peptide" evidence="1">
    <location>
        <begin position="1"/>
        <end position="18"/>
    </location>
</feature>
<gene>
    <name evidence="2" type="ORF">ABMA28_012587</name>
</gene>
<evidence type="ECO:0000256" key="1">
    <source>
        <dbReference type="SAM" id="SignalP"/>
    </source>
</evidence>
<dbReference type="AlphaFoldDB" id="A0ABD0S4B9"/>
<protein>
    <submittedName>
        <fullName evidence="2">Uncharacterized protein</fullName>
    </submittedName>
</protein>
<evidence type="ECO:0000313" key="2">
    <source>
        <dbReference type="EMBL" id="KAL0808924.1"/>
    </source>
</evidence>
<proteinExistence type="predicted"/>
<dbReference type="EMBL" id="JBEDNZ010000030">
    <property type="protein sequence ID" value="KAL0808925.1"/>
    <property type="molecule type" value="Genomic_DNA"/>
</dbReference>
<accession>A0ABD0S4B9</accession>
<comment type="caution">
    <text evidence="2">The sequence shown here is derived from an EMBL/GenBank/DDBJ whole genome shotgun (WGS) entry which is preliminary data.</text>
</comment>
<name>A0ABD0S4B9_LOXSC</name>
<feature type="chain" id="PRO_5044722581" evidence="1">
    <location>
        <begin position="19"/>
        <end position="159"/>
    </location>
</feature>
<organism evidence="2 3">
    <name type="scientific">Loxostege sticticalis</name>
    <name type="common">Beet webworm moth</name>
    <dbReference type="NCBI Taxonomy" id="481309"/>
    <lineage>
        <taxon>Eukaryota</taxon>
        <taxon>Metazoa</taxon>
        <taxon>Ecdysozoa</taxon>
        <taxon>Arthropoda</taxon>
        <taxon>Hexapoda</taxon>
        <taxon>Insecta</taxon>
        <taxon>Pterygota</taxon>
        <taxon>Neoptera</taxon>
        <taxon>Endopterygota</taxon>
        <taxon>Lepidoptera</taxon>
        <taxon>Glossata</taxon>
        <taxon>Ditrysia</taxon>
        <taxon>Pyraloidea</taxon>
        <taxon>Crambidae</taxon>
        <taxon>Pyraustinae</taxon>
        <taxon>Loxostege</taxon>
    </lineage>
</organism>
<sequence>MWVPILVLTALCSASTHPVDDSTISYTPSEVVSYQRDINLVSYIQNFKQVMAEYVNAQYNNLTVNEMEKVKLTLEDFLRNFANDLRDTIDGKNNEEPIDNANDETFSEVKRNIIKEFPDVSPEVADRIVYKLKKNLYETRNKLDEIIRESARAQVENSQ</sequence>
<dbReference type="Proteomes" id="UP001549921">
    <property type="component" value="Unassembled WGS sequence"/>
</dbReference>
<reference evidence="2 3" key="1">
    <citation type="submission" date="2024-06" db="EMBL/GenBank/DDBJ databases">
        <title>A chromosome-level genome assembly of beet webworm, Loxostege sticticalis.</title>
        <authorList>
            <person name="Zhang Y."/>
        </authorList>
    </citation>
    <scope>NUCLEOTIDE SEQUENCE [LARGE SCALE GENOMIC DNA]</scope>
    <source>
        <strain evidence="2">AQ028</strain>
        <tissue evidence="2">Male pupae</tissue>
    </source>
</reference>
<evidence type="ECO:0000313" key="3">
    <source>
        <dbReference type="Proteomes" id="UP001549921"/>
    </source>
</evidence>
<dbReference type="EMBL" id="JBEDNZ010000030">
    <property type="protein sequence ID" value="KAL0808924.1"/>
    <property type="molecule type" value="Genomic_DNA"/>
</dbReference>